<evidence type="ECO:0000313" key="12">
    <source>
        <dbReference type="Proteomes" id="UP000823388"/>
    </source>
</evidence>
<accession>A0A8T0T442</accession>
<evidence type="ECO:0000256" key="9">
    <source>
        <dbReference type="SAM" id="SignalP"/>
    </source>
</evidence>
<dbReference type="Gene3D" id="3.80.10.10">
    <property type="entry name" value="Ribonuclease Inhibitor"/>
    <property type="match status" value="2"/>
</dbReference>
<evidence type="ECO:0000256" key="3">
    <source>
        <dbReference type="ARBA" id="ARBA00022679"/>
    </source>
</evidence>
<feature type="transmembrane region" description="Helical" evidence="8">
    <location>
        <begin position="621"/>
        <end position="644"/>
    </location>
</feature>
<evidence type="ECO:0000256" key="4">
    <source>
        <dbReference type="ARBA" id="ARBA00022729"/>
    </source>
</evidence>
<feature type="signal peptide" evidence="9">
    <location>
        <begin position="1"/>
        <end position="25"/>
    </location>
</feature>
<keyword evidence="6" id="KW-0067">ATP-binding</keyword>
<evidence type="ECO:0000256" key="6">
    <source>
        <dbReference type="ARBA" id="ARBA00022840"/>
    </source>
</evidence>
<dbReference type="Gene3D" id="2.60.120.430">
    <property type="entry name" value="Galactose-binding lectin"/>
    <property type="match status" value="1"/>
</dbReference>
<dbReference type="Proteomes" id="UP000823388">
    <property type="component" value="Chromosome 4N"/>
</dbReference>
<sequence>MARSKPALVAVFLLVLALLLAIAAAQGPPRPLTNPSDAAALHAVFRQWRLEGDAAAEDPCGKGAWSGSFAMNASVGCDCSSGVECRITQLNVTGYRNITEIPPALFNLTELVTLDLSNNNLSGSVPREVGNLSKLETWPGAVVKVTPLSQKVLGSSQPLCMQGKGLPWLFLPQTPLTWELPALARHFNNNNLSGYFPHESSLLRNLKSLWMFDNYIEGPIPEFIQNLTNLTDLRLYGMKLQGPIPQNFSKLINLENLMLGDLEGNYTSFDFIENWANLSTLSLRKCGLIGQLLSPPRNLPKLKYLDLTSNNLSGSIKLLLQYKDSLNFIYVGNNSFSERLPPEIIQPSVPLDVSYNPFINGSLRSIPAGQQWPINYIGTSVDANGTIDSGSLTIVNCLRMQECNRNDLTNHATSFAINCGGKQTSYSDRMPTVFSEDSTDLGGAGFHVNTTSHWVVSHVGSDPFSKSPGIVHDILETDMLELYKTARTSTGALRYYVVGLANGKYTIQLFFAEIVIVDGPGRRVFDIDIQDRNIRKDFDIAKEAGGSRKPTNITHEVIVDNTILVIHLYWSGRGTCCIPYEGAYGPLVSAIKVTRFQDPKISPPQAPHSGSSRQDEKRRGIIAGIAALCIAAAVISSSVVYLWWKWVSLVKRPMG</sequence>
<evidence type="ECO:0000256" key="5">
    <source>
        <dbReference type="ARBA" id="ARBA00022741"/>
    </source>
</evidence>
<evidence type="ECO:0000256" key="7">
    <source>
        <dbReference type="ARBA" id="ARBA00023180"/>
    </source>
</evidence>
<dbReference type="InterPro" id="IPR001611">
    <property type="entry name" value="Leu-rich_rpt"/>
</dbReference>
<dbReference type="PANTHER" id="PTHR48006">
    <property type="entry name" value="LEUCINE-RICH REPEAT-CONTAINING PROTEIN DDB_G0281931-RELATED"/>
    <property type="match status" value="1"/>
</dbReference>
<dbReference type="AlphaFoldDB" id="A0A8T0T442"/>
<comment type="caution">
    <text evidence="11">The sequence shown here is derived from an EMBL/GenBank/DDBJ whole genome shotgun (WGS) entry which is preliminary data.</text>
</comment>
<proteinExistence type="predicted"/>
<evidence type="ECO:0000256" key="8">
    <source>
        <dbReference type="SAM" id="Phobius"/>
    </source>
</evidence>
<name>A0A8T0T442_PANVG</name>
<reference evidence="11" key="1">
    <citation type="submission" date="2020-05" db="EMBL/GenBank/DDBJ databases">
        <title>WGS assembly of Panicum virgatum.</title>
        <authorList>
            <person name="Lovell J.T."/>
            <person name="Jenkins J."/>
            <person name="Shu S."/>
            <person name="Juenger T.E."/>
            <person name="Schmutz J."/>
        </authorList>
    </citation>
    <scope>NUCLEOTIDE SEQUENCE</scope>
    <source>
        <strain evidence="11">AP13</strain>
    </source>
</reference>
<dbReference type="EMBL" id="CM029044">
    <property type="protein sequence ID" value="KAG2604448.1"/>
    <property type="molecule type" value="Genomic_DNA"/>
</dbReference>
<gene>
    <name evidence="11" type="ORF">PVAP13_4NG063813</name>
</gene>
<dbReference type="InterPro" id="IPR021720">
    <property type="entry name" value="Malectin_dom"/>
</dbReference>
<evidence type="ECO:0000259" key="10">
    <source>
        <dbReference type="Pfam" id="PF11721"/>
    </source>
</evidence>
<protein>
    <recommendedName>
        <fullName evidence="1">non-specific serine/threonine protein kinase</fullName>
        <ecNumber evidence="1">2.7.11.1</ecNumber>
    </recommendedName>
</protein>
<dbReference type="InterPro" id="IPR032675">
    <property type="entry name" value="LRR_dom_sf"/>
</dbReference>
<keyword evidence="7" id="KW-0325">Glycoprotein</keyword>
<keyword evidence="12" id="KW-1185">Reference proteome</keyword>
<dbReference type="SUPFAM" id="SSF52058">
    <property type="entry name" value="L domain-like"/>
    <property type="match status" value="1"/>
</dbReference>
<keyword evidence="3" id="KW-0808">Transferase</keyword>
<dbReference type="GO" id="GO:0005524">
    <property type="term" value="F:ATP binding"/>
    <property type="evidence" value="ECO:0007669"/>
    <property type="project" value="UniProtKB-KW"/>
</dbReference>
<dbReference type="OrthoDB" id="676979at2759"/>
<feature type="chain" id="PRO_5035741196" description="non-specific serine/threonine protein kinase" evidence="9">
    <location>
        <begin position="26"/>
        <end position="655"/>
    </location>
</feature>
<evidence type="ECO:0000313" key="11">
    <source>
        <dbReference type="EMBL" id="KAG2604448.1"/>
    </source>
</evidence>
<evidence type="ECO:0000256" key="2">
    <source>
        <dbReference type="ARBA" id="ARBA00022553"/>
    </source>
</evidence>
<feature type="domain" description="Malectin" evidence="10">
    <location>
        <begin position="414"/>
        <end position="591"/>
    </location>
</feature>
<evidence type="ECO:0000256" key="1">
    <source>
        <dbReference type="ARBA" id="ARBA00012513"/>
    </source>
</evidence>
<dbReference type="PRINTS" id="PR00019">
    <property type="entry name" value="LEURICHRPT"/>
</dbReference>
<keyword evidence="4 9" id="KW-0732">Signal</keyword>
<dbReference type="EC" id="2.7.11.1" evidence="1"/>
<dbReference type="Pfam" id="PF11721">
    <property type="entry name" value="Malectin"/>
    <property type="match status" value="1"/>
</dbReference>
<dbReference type="Pfam" id="PF00560">
    <property type="entry name" value="LRR_1"/>
    <property type="match status" value="3"/>
</dbReference>
<keyword evidence="5" id="KW-0547">Nucleotide-binding</keyword>
<dbReference type="InterPro" id="IPR051824">
    <property type="entry name" value="LRR_Rcpt-Like_S/T_Kinase"/>
</dbReference>
<dbReference type="GO" id="GO:0004674">
    <property type="term" value="F:protein serine/threonine kinase activity"/>
    <property type="evidence" value="ECO:0007669"/>
    <property type="project" value="UniProtKB-EC"/>
</dbReference>
<keyword evidence="8" id="KW-0472">Membrane</keyword>
<keyword evidence="8" id="KW-0812">Transmembrane</keyword>
<keyword evidence="2" id="KW-0597">Phosphoprotein</keyword>
<keyword evidence="8" id="KW-1133">Transmembrane helix</keyword>
<organism evidence="11 12">
    <name type="scientific">Panicum virgatum</name>
    <name type="common">Blackwell switchgrass</name>
    <dbReference type="NCBI Taxonomy" id="38727"/>
    <lineage>
        <taxon>Eukaryota</taxon>
        <taxon>Viridiplantae</taxon>
        <taxon>Streptophyta</taxon>
        <taxon>Embryophyta</taxon>
        <taxon>Tracheophyta</taxon>
        <taxon>Spermatophyta</taxon>
        <taxon>Magnoliopsida</taxon>
        <taxon>Liliopsida</taxon>
        <taxon>Poales</taxon>
        <taxon>Poaceae</taxon>
        <taxon>PACMAD clade</taxon>
        <taxon>Panicoideae</taxon>
        <taxon>Panicodae</taxon>
        <taxon>Paniceae</taxon>
        <taxon>Panicinae</taxon>
        <taxon>Panicum</taxon>
        <taxon>Panicum sect. Hiantes</taxon>
    </lineage>
</organism>
<dbReference type="PANTHER" id="PTHR48006:SF98">
    <property type="entry name" value="MALECTIN DOMAIN-CONTAINING PROTEIN"/>
    <property type="match status" value="1"/>
</dbReference>